<feature type="coiled-coil region" evidence="1">
    <location>
        <begin position="289"/>
        <end position="316"/>
    </location>
</feature>
<feature type="transmembrane region" description="Helical" evidence="3">
    <location>
        <begin position="69"/>
        <end position="91"/>
    </location>
</feature>
<keyword evidence="5" id="KW-1185">Reference proteome</keyword>
<feature type="compositionally biased region" description="Low complexity" evidence="2">
    <location>
        <begin position="430"/>
        <end position="439"/>
    </location>
</feature>
<dbReference type="PRINTS" id="PR01217">
    <property type="entry name" value="PRICHEXTENSN"/>
</dbReference>
<keyword evidence="3" id="KW-0812">Transmembrane</keyword>
<feature type="region of interest" description="Disordered" evidence="2">
    <location>
        <begin position="335"/>
        <end position="439"/>
    </location>
</feature>
<evidence type="ECO:0000256" key="2">
    <source>
        <dbReference type="SAM" id="MobiDB-lite"/>
    </source>
</evidence>
<name>A0A2A9CW40_9MICO</name>
<organism evidence="4 5">
    <name type="scientific">Serinibacter salmoneus</name>
    <dbReference type="NCBI Taxonomy" id="556530"/>
    <lineage>
        <taxon>Bacteria</taxon>
        <taxon>Bacillati</taxon>
        <taxon>Actinomycetota</taxon>
        <taxon>Actinomycetes</taxon>
        <taxon>Micrococcales</taxon>
        <taxon>Beutenbergiaceae</taxon>
        <taxon>Serinibacter</taxon>
    </lineage>
</organism>
<protein>
    <recommendedName>
        <fullName evidence="6">DUF5667 domain-containing protein</fullName>
    </recommendedName>
</protein>
<feature type="compositionally biased region" description="Basic and acidic residues" evidence="2">
    <location>
        <begin position="335"/>
        <end position="347"/>
    </location>
</feature>
<comment type="caution">
    <text evidence="4">The sequence shown here is derived from an EMBL/GenBank/DDBJ whole genome shotgun (WGS) entry which is preliminary data.</text>
</comment>
<keyword evidence="3" id="KW-1133">Transmembrane helix</keyword>
<feature type="compositionally biased region" description="Pro residues" evidence="2">
    <location>
        <begin position="357"/>
        <end position="429"/>
    </location>
</feature>
<reference evidence="4 5" key="1">
    <citation type="submission" date="2017-10" db="EMBL/GenBank/DDBJ databases">
        <title>Sequencing the genomes of 1000 actinobacteria strains.</title>
        <authorList>
            <person name="Klenk H.-P."/>
        </authorList>
    </citation>
    <scope>NUCLEOTIDE SEQUENCE [LARGE SCALE GENOMIC DNA]</scope>
    <source>
        <strain evidence="4 5">DSM 21801</strain>
    </source>
</reference>
<keyword evidence="3" id="KW-0472">Membrane</keyword>
<keyword evidence="1" id="KW-0175">Coiled coil</keyword>
<evidence type="ECO:0000313" key="4">
    <source>
        <dbReference type="EMBL" id="PFG18648.1"/>
    </source>
</evidence>
<dbReference type="AlphaFoldDB" id="A0A2A9CW40"/>
<evidence type="ECO:0000256" key="3">
    <source>
        <dbReference type="SAM" id="Phobius"/>
    </source>
</evidence>
<evidence type="ECO:0000256" key="1">
    <source>
        <dbReference type="SAM" id="Coils"/>
    </source>
</evidence>
<dbReference type="EMBL" id="PDJD01000001">
    <property type="protein sequence ID" value="PFG18648.1"/>
    <property type="molecule type" value="Genomic_DNA"/>
</dbReference>
<accession>A0A2A9CW40</accession>
<proteinExistence type="predicted"/>
<evidence type="ECO:0000313" key="5">
    <source>
        <dbReference type="Proteomes" id="UP000224915"/>
    </source>
</evidence>
<sequence length="439" mass="45622">MGDAQSSAPSPVAWHPVDPASAEAATGPSFAPGELAAAFESEDSERAAEAEAAEREFAKRRRRRDRRPVVVAFSLLGVLVAGGAVAATTAANDRYVESAIAEFGTLSYARDSAIRQTDGVLEDAVEVLESRSDWDDTEAITALESAVEEAEDTSIRLAGIDEGSFGNLLSARQSLAATRNAPDTLEGERTEVRQAIALVLALRTAGAEADLAKAQAELAQAEEALTAALEAAEPELGEEADLIEAAEPVTQQAEFNEALTASRDLLDEPAAQEMADAVTVGQVRTSAQVNVLAEKIAHLRERASALLEETDRLTERTTALITWREEEAARIAAEEEARRLAAEEAARLQEGTSAPAPTTPNPAPAPTTPNPAPAPTTPSPSPASPSPSPTTPSPSPSPSPTTPSPAPTTPSPAPTTPRPSPTTPSPTPSPTVTTSPPQP</sequence>
<feature type="coiled-coil region" evidence="1">
    <location>
        <begin position="202"/>
        <end position="231"/>
    </location>
</feature>
<gene>
    <name evidence="4" type="ORF">ATL40_0191</name>
</gene>
<dbReference type="Proteomes" id="UP000224915">
    <property type="component" value="Unassembled WGS sequence"/>
</dbReference>
<feature type="region of interest" description="Disordered" evidence="2">
    <location>
        <begin position="1"/>
        <end position="29"/>
    </location>
</feature>
<evidence type="ECO:0008006" key="6">
    <source>
        <dbReference type="Google" id="ProtNLM"/>
    </source>
</evidence>